<protein>
    <submittedName>
        <fullName evidence="1">Uncharacterized protein</fullName>
    </submittedName>
</protein>
<sequence length="103" mass="12049">MYLQGNGRNGHHLNRVLKYSMRATDAGWTLDSFFSMNGNNLIQTVCPLHEDDSITADREQDSIHVRRKVNERSGNYTRHTLRSNGRINWQHCDYGRCYILCFT</sequence>
<reference evidence="1" key="1">
    <citation type="submission" date="2021-05" db="EMBL/GenBank/DDBJ databases">
        <authorList>
            <person name="Alioto T."/>
            <person name="Alioto T."/>
            <person name="Gomez Garrido J."/>
        </authorList>
    </citation>
    <scope>NUCLEOTIDE SEQUENCE</scope>
</reference>
<name>A0A8D8TY03_9HEMI</name>
<evidence type="ECO:0000313" key="1">
    <source>
        <dbReference type="EMBL" id="CAG6695979.1"/>
    </source>
</evidence>
<organism evidence="1">
    <name type="scientific">Cacopsylla melanoneura</name>
    <dbReference type="NCBI Taxonomy" id="428564"/>
    <lineage>
        <taxon>Eukaryota</taxon>
        <taxon>Metazoa</taxon>
        <taxon>Ecdysozoa</taxon>
        <taxon>Arthropoda</taxon>
        <taxon>Hexapoda</taxon>
        <taxon>Insecta</taxon>
        <taxon>Pterygota</taxon>
        <taxon>Neoptera</taxon>
        <taxon>Paraneoptera</taxon>
        <taxon>Hemiptera</taxon>
        <taxon>Sternorrhyncha</taxon>
        <taxon>Psylloidea</taxon>
        <taxon>Psyllidae</taxon>
        <taxon>Psyllinae</taxon>
        <taxon>Cacopsylla</taxon>
    </lineage>
</organism>
<proteinExistence type="predicted"/>
<dbReference type="AlphaFoldDB" id="A0A8D8TY03"/>
<accession>A0A8D8TY03</accession>
<dbReference type="EMBL" id="HBUF01326407">
    <property type="protein sequence ID" value="CAG6695979.1"/>
    <property type="molecule type" value="Transcribed_RNA"/>
</dbReference>